<dbReference type="EMBL" id="JAENGZ010003066">
    <property type="protein sequence ID" value="KAG6942257.1"/>
    <property type="molecule type" value="Genomic_DNA"/>
</dbReference>
<evidence type="ECO:0000313" key="2">
    <source>
        <dbReference type="Proteomes" id="UP000688947"/>
    </source>
</evidence>
<dbReference type="VEuPathDB" id="FungiDB:PC110_g6165"/>
<name>A0A8T1TK65_9STRA</name>
<dbReference type="OrthoDB" id="129454at2759"/>
<organism evidence="1 2">
    <name type="scientific">Phytophthora cactorum</name>
    <dbReference type="NCBI Taxonomy" id="29920"/>
    <lineage>
        <taxon>Eukaryota</taxon>
        <taxon>Sar</taxon>
        <taxon>Stramenopiles</taxon>
        <taxon>Oomycota</taxon>
        <taxon>Peronosporomycetes</taxon>
        <taxon>Peronosporales</taxon>
        <taxon>Peronosporaceae</taxon>
        <taxon>Phytophthora</taxon>
    </lineage>
</organism>
<reference evidence="1" key="1">
    <citation type="submission" date="2021-01" db="EMBL/GenBank/DDBJ databases">
        <title>Phytophthora aleatoria, a newly-described species from Pinus radiata is distinct from Phytophthora cactorum isolates based on comparative genomics.</title>
        <authorList>
            <person name="Mcdougal R."/>
            <person name="Panda P."/>
            <person name="Williams N."/>
            <person name="Studholme D.J."/>
        </authorList>
    </citation>
    <scope>NUCLEOTIDE SEQUENCE</scope>
    <source>
        <strain evidence="1">NZFS 3830</strain>
    </source>
</reference>
<gene>
    <name evidence="1" type="ORF">JG687_00019161</name>
</gene>
<dbReference type="Proteomes" id="UP000688947">
    <property type="component" value="Unassembled WGS sequence"/>
</dbReference>
<comment type="caution">
    <text evidence="1">The sequence shown here is derived from an EMBL/GenBank/DDBJ whole genome shotgun (WGS) entry which is preliminary data.</text>
</comment>
<proteinExistence type="predicted"/>
<protein>
    <submittedName>
        <fullName evidence="1">Uncharacterized protein</fullName>
    </submittedName>
</protein>
<evidence type="ECO:0000313" key="1">
    <source>
        <dbReference type="EMBL" id="KAG6942257.1"/>
    </source>
</evidence>
<accession>A0A8T1TK65</accession>
<dbReference type="AlphaFoldDB" id="A0A8T1TK65"/>
<sequence>MLLGHKTRIDKTIAVLLQHQMTNTQKIVFTIGQKYSTSRVPSTVLQFLRVVVKKEWKRFVNLMEGEPCKRVLGSVSCWKIHCMNHTNVCDDIDWSCTDKSHHLPCRPVMYMDDVGHDFEVLPVIAIHDMWGM</sequence>